<evidence type="ECO:0000313" key="2">
    <source>
        <dbReference type="Proteomes" id="UP000196573"/>
    </source>
</evidence>
<keyword evidence="2" id="KW-1185">Reference proteome</keyword>
<organism evidence="1 2">
    <name type="scientific">Parendozoicomonas haliclonae</name>
    <dbReference type="NCBI Taxonomy" id="1960125"/>
    <lineage>
        <taxon>Bacteria</taxon>
        <taxon>Pseudomonadati</taxon>
        <taxon>Pseudomonadota</taxon>
        <taxon>Gammaproteobacteria</taxon>
        <taxon>Oceanospirillales</taxon>
        <taxon>Endozoicomonadaceae</taxon>
        <taxon>Parendozoicomonas</taxon>
    </lineage>
</organism>
<dbReference type="Pfam" id="PF19866">
    <property type="entry name" value="DUF6339"/>
    <property type="match status" value="1"/>
</dbReference>
<sequence>MDNLIPEAKALSEYALQELFNSLDSASSPEEFLGCADAIIANPKNILPLPVSRGIPDMLTVLGKRAVDVDNAPLVHQYLGEMDRANASDARLWTYLAFGTYREYMEKRWPLKDMLKWKERVKTRWLLHSGSITRGRLVRHGIARLWWVAHLTFKKDASKDSPYTYTREVFKSEDRLNAIFDREVGAFPIVTTAVLNHAGTLGAMATDKYLQRIMQYLTLINGYRDVGILDLSTMSKLVEIAAERTSPS</sequence>
<dbReference type="Proteomes" id="UP000196573">
    <property type="component" value="Unassembled WGS sequence"/>
</dbReference>
<dbReference type="OrthoDB" id="6198893at2"/>
<accession>A0A1X7AH18</accession>
<dbReference type="InterPro" id="IPR045920">
    <property type="entry name" value="DUF6339"/>
</dbReference>
<evidence type="ECO:0000313" key="1">
    <source>
        <dbReference type="EMBL" id="SMA41699.1"/>
    </source>
</evidence>
<dbReference type="RefSeq" id="WP_087108137.1">
    <property type="nucleotide sequence ID" value="NZ_CBCSCN010000009.1"/>
</dbReference>
<dbReference type="EMBL" id="FWPT01000003">
    <property type="protein sequence ID" value="SMA41699.1"/>
    <property type="molecule type" value="Genomic_DNA"/>
</dbReference>
<protein>
    <submittedName>
        <fullName evidence="1">Uncharacterized protein</fullName>
    </submittedName>
</protein>
<gene>
    <name evidence="1" type="ORF">EHSB41UT_01309</name>
</gene>
<dbReference type="AlphaFoldDB" id="A0A1X7AH18"/>
<reference evidence="1 2" key="1">
    <citation type="submission" date="2017-03" db="EMBL/GenBank/DDBJ databases">
        <authorList>
            <person name="Afonso C.L."/>
            <person name="Miller P.J."/>
            <person name="Scott M.A."/>
            <person name="Spackman E."/>
            <person name="Goraichik I."/>
            <person name="Dimitrov K.M."/>
            <person name="Suarez D.L."/>
            <person name="Swayne D.E."/>
        </authorList>
    </citation>
    <scope>NUCLEOTIDE SEQUENCE [LARGE SCALE GENOMIC DNA]</scope>
    <source>
        <strain evidence="1">SB41UT1</strain>
    </source>
</reference>
<name>A0A1X7AH18_9GAMM</name>
<proteinExistence type="predicted"/>